<organism evidence="2 3">
    <name type="scientific">Cucumis melo var. makuwa</name>
    <name type="common">Oriental melon</name>
    <dbReference type="NCBI Taxonomy" id="1194695"/>
    <lineage>
        <taxon>Eukaryota</taxon>
        <taxon>Viridiplantae</taxon>
        <taxon>Streptophyta</taxon>
        <taxon>Embryophyta</taxon>
        <taxon>Tracheophyta</taxon>
        <taxon>Spermatophyta</taxon>
        <taxon>Magnoliopsida</taxon>
        <taxon>eudicotyledons</taxon>
        <taxon>Gunneridae</taxon>
        <taxon>Pentapetalae</taxon>
        <taxon>rosids</taxon>
        <taxon>fabids</taxon>
        <taxon>Cucurbitales</taxon>
        <taxon>Cucurbitaceae</taxon>
        <taxon>Benincaseae</taxon>
        <taxon>Cucumis</taxon>
    </lineage>
</organism>
<sequence length="351" mass="40380">MEMENLIEARSKSDIIIQVLSQLLFLLLMSKEELSFVVSIFPPPEGRWFVERNVRFHGSFKTEATNVFDEYNPQVEAYCFVGIHVVPLEVSRTQAGRKTLKSDKISYSNLTQAKDNSSDFEYDPFDQILCDRRNEKGKAILTINEQDHYHYSKKTKRSSKRKVSFMSPSDETVVIKDLQSKSHIKKCYRIKRKPLAFNEDQMQSLNAKEKENKSLNIMVDLRPLSLMETFINSDENQSMEPTERNLNPSQDNNQETTAEKTKDNNVKNSMEEDRKLGCKSDEEKGRNSNDIKEEEERAFKEKLVWLKDNEIKLSAKQSSIDLPSSSNIPVIVNLGNIENSVHGPLGKKGNT</sequence>
<protein>
    <submittedName>
        <fullName evidence="2">Uncharacterized protein</fullName>
    </submittedName>
</protein>
<comment type="caution">
    <text evidence="2">The sequence shown here is derived from an EMBL/GenBank/DDBJ whole genome shotgun (WGS) entry which is preliminary data.</text>
</comment>
<feature type="compositionally biased region" description="Polar residues" evidence="1">
    <location>
        <begin position="234"/>
        <end position="256"/>
    </location>
</feature>
<name>A0A5D3BCQ9_CUCMM</name>
<gene>
    <name evidence="2" type="ORF">E5676_scaffold23G00080</name>
</gene>
<evidence type="ECO:0000313" key="3">
    <source>
        <dbReference type="Proteomes" id="UP000321947"/>
    </source>
</evidence>
<reference evidence="2 3" key="1">
    <citation type="submission" date="2019-08" db="EMBL/GenBank/DDBJ databases">
        <title>Draft genome sequences of two oriental melons (Cucumis melo L. var makuwa).</title>
        <authorList>
            <person name="Kwon S.-Y."/>
        </authorList>
    </citation>
    <scope>NUCLEOTIDE SEQUENCE [LARGE SCALE GENOMIC DNA]</scope>
    <source>
        <strain evidence="3">cv. Chang Bougi</strain>
        <tissue evidence="2">Leaf</tissue>
    </source>
</reference>
<feature type="compositionally biased region" description="Basic and acidic residues" evidence="1">
    <location>
        <begin position="257"/>
        <end position="294"/>
    </location>
</feature>
<dbReference type="AlphaFoldDB" id="A0A5D3BCQ9"/>
<dbReference type="Proteomes" id="UP000321947">
    <property type="component" value="Unassembled WGS sequence"/>
</dbReference>
<proteinExistence type="predicted"/>
<feature type="region of interest" description="Disordered" evidence="1">
    <location>
        <begin position="234"/>
        <end position="294"/>
    </location>
</feature>
<dbReference type="EMBL" id="SSTD01019038">
    <property type="protein sequence ID" value="TYJ97083.1"/>
    <property type="molecule type" value="Genomic_DNA"/>
</dbReference>
<accession>A0A5D3BCQ9</accession>
<evidence type="ECO:0000256" key="1">
    <source>
        <dbReference type="SAM" id="MobiDB-lite"/>
    </source>
</evidence>
<evidence type="ECO:0000313" key="2">
    <source>
        <dbReference type="EMBL" id="TYJ97083.1"/>
    </source>
</evidence>